<evidence type="ECO:0008006" key="4">
    <source>
        <dbReference type="Google" id="ProtNLM"/>
    </source>
</evidence>
<keyword evidence="3" id="KW-1185">Reference proteome</keyword>
<organism evidence="2 3">
    <name type="scientific">Oryza glaberrima</name>
    <name type="common">African rice</name>
    <dbReference type="NCBI Taxonomy" id="4538"/>
    <lineage>
        <taxon>Eukaryota</taxon>
        <taxon>Viridiplantae</taxon>
        <taxon>Streptophyta</taxon>
        <taxon>Embryophyta</taxon>
        <taxon>Tracheophyta</taxon>
        <taxon>Spermatophyta</taxon>
        <taxon>Magnoliopsida</taxon>
        <taxon>Liliopsida</taxon>
        <taxon>Poales</taxon>
        <taxon>Poaceae</taxon>
        <taxon>BOP clade</taxon>
        <taxon>Oryzoideae</taxon>
        <taxon>Oryzeae</taxon>
        <taxon>Oryzinae</taxon>
        <taxon>Oryza</taxon>
    </lineage>
</organism>
<accession>I1Q2A6</accession>
<dbReference type="EnsemblPlants" id="ORGLA06G0126900.1">
    <property type="protein sequence ID" value="ORGLA06G0126900.1"/>
    <property type="gene ID" value="ORGLA06G0126900"/>
</dbReference>
<reference evidence="2" key="1">
    <citation type="submission" date="2015-06" db="UniProtKB">
        <authorList>
            <consortium name="EnsemblPlants"/>
        </authorList>
    </citation>
    <scope>IDENTIFICATION</scope>
</reference>
<evidence type="ECO:0000256" key="1">
    <source>
        <dbReference type="SAM" id="MobiDB-lite"/>
    </source>
</evidence>
<dbReference type="HOGENOM" id="CLU_2594024_0_0_1"/>
<reference evidence="2 3" key="2">
    <citation type="submission" date="2018-04" db="EMBL/GenBank/DDBJ databases">
        <title>OglaRS2 (Oryza glaberrima Reference Sequence Version 2).</title>
        <authorList>
            <person name="Zhang J."/>
            <person name="Kudrna D."/>
            <person name="Lee S."/>
            <person name="Talag J."/>
            <person name="Rajasekar S."/>
            <person name="Wing R.A."/>
        </authorList>
    </citation>
    <scope>NUCLEOTIDE SEQUENCE [LARGE SCALE GENOMIC DNA]</scope>
    <source>
        <strain evidence="2 3">cv. IRGC 96717</strain>
    </source>
</reference>
<dbReference type="OMA" id="IGDEDCD"/>
<proteinExistence type="predicted"/>
<name>I1Q2A6_ORYGL</name>
<dbReference type="AlphaFoldDB" id="I1Q2A6"/>
<dbReference type="Gramene" id="ORGLA06G0126900.1">
    <property type="protein sequence ID" value="ORGLA06G0126900.1"/>
    <property type="gene ID" value="ORGLA06G0126900"/>
</dbReference>
<feature type="region of interest" description="Disordered" evidence="1">
    <location>
        <begin position="60"/>
        <end position="82"/>
    </location>
</feature>
<sequence>MAAVGWTAAGSGGGRWSGGGLFVSPVAAGCGKGQRRPDLGATAAAGKGQRPAAVKEAVVRGHGIGDEDCDGDDDGGRSRQRR</sequence>
<evidence type="ECO:0000313" key="2">
    <source>
        <dbReference type="EnsemblPlants" id="ORGLA06G0126900.1"/>
    </source>
</evidence>
<dbReference type="Proteomes" id="UP000007306">
    <property type="component" value="Chromosome 6"/>
</dbReference>
<protein>
    <recommendedName>
        <fullName evidence="4">DUF834 domain-containing protein</fullName>
    </recommendedName>
</protein>
<evidence type="ECO:0000313" key="3">
    <source>
        <dbReference type="Proteomes" id="UP000007306"/>
    </source>
</evidence>